<keyword evidence="2" id="KW-1185">Reference proteome</keyword>
<dbReference type="Proteomes" id="UP000428260">
    <property type="component" value="Chromosome"/>
</dbReference>
<reference evidence="1 2" key="1">
    <citation type="submission" date="2019-11" db="EMBL/GenBank/DDBJ databases">
        <authorList>
            <person name="Zheng R.K."/>
            <person name="Sun C.M."/>
        </authorList>
    </citation>
    <scope>NUCLEOTIDE SEQUENCE [LARGE SCALE GENOMIC DNA]</scope>
    <source>
        <strain evidence="1 2">WC007</strain>
    </source>
</reference>
<evidence type="ECO:0000313" key="1">
    <source>
        <dbReference type="EMBL" id="QGY42992.1"/>
    </source>
</evidence>
<dbReference type="EMBL" id="CP046401">
    <property type="protein sequence ID" value="QGY42992.1"/>
    <property type="molecule type" value="Genomic_DNA"/>
</dbReference>
<gene>
    <name evidence="1" type="ORF">GM418_04765</name>
</gene>
<organism evidence="1 2">
    <name type="scientific">Maribellus comscasis</name>
    <dbReference type="NCBI Taxonomy" id="2681766"/>
    <lineage>
        <taxon>Bacteria</taxon>
        <taxon>Pseudomonadati</taxon>
        <taxon>Bacteroidota</taxon>
        <taxon>Bacteroidia</taxon>
        <taxon>Marinilabiliales</taxon>
        <taxon>Prolixibacteraceae</taxon>
        <taxon>Maribellus</taxon>
    </lineage>
</organism>
<name>A0A6I6JS62_9BACT</name>
<protein>
    <submittedName>
        <fullName evidence="1">Uncharacterized protein</fullName>
    </submittedName>
</protein>
<dbReference type="AlphaFoldDB" id="A0A6I6JS62"/>
<proteinExistence type="predicted"/>
<accession>A0A6I6JS62</accession>
<dbReference type="KEGG" id="mcos:GM418_04765"/>
<dbReference type="RefSeq" id="WP_158863677.1">
    <property type="nucleotide sequence ID" value="NZ_CP046401.1"/>
</dbReference>
<evidence type="ECO:0000313" key="2">
    <source>
        <dbReference type="Proteomes" id="UP000428260"/>
    </source>
</evidence>
<sequence>MDREHRRYIKYFGKDELDIIGCDTLLNTCDIYGIMMVGIQALEKRQYRCQRKNSSNKTTLNCSPKLHMVKIFSQK</sequence>